<dbReference type="InterPro" id="IPR029061">
    <property type="entry name" value="THDP-binding"/>
</dbReference>
<dbReference type="Gene3D" id="3.40.50.970">
    <property type="match status" value="1"/>
</dbReference>
<dbReference type="InterPro" id="IPR047211">
    <property type="entry name" value="POXB-like"/>
</dbReference>
<gene>
    <name evidence="1" type="ORF">AB8Z38_14370</name>
</gene>
<name>A0AB39XW55_9BRAD</name>
<evidence type="ECO:0008006" key="2">
    <source>
        <dbReference type="Google" id="ProtNLM"/>
    </source>
</evidence>
<sequence>MSQTVSDFIVQRLHQWGVRHIFGYPGDGINGEVKTDPEVPPLPPHITLQQAKNFSLALLKGYPNEAGVMKPG</sequence>
<dbReference type="PANTHER" id="PTHR42981">
    <property type="entry name" value="PYRUVATE DEHYDROGENASE [UBIQUINONE]"/>
    <property type="match status" value="1"/>
</dbReference>
<reference evidence="1" key="1">
    <citation type="submission" date="2024-08" db="EMBL/GenBank/DDBJ databases">
        <authorList>
            <person name="Chaddad Z."/>
            <person name="Lamrabet M."/>
            <person name="Bouhnik O."/>
            <person name="Alami S."/>
            <person name="Wipf D."/>
            <person name="Courty P.E."/>
            <person name="Missbah El Idrissi M."/>
        </authorList>
    </citation>
    <scope>NUCLEOTIDE SEQUENCE</scope>
    <source>
        <strain evidence="1">LLZ17</strain>
    </source>
</reference>
<dbReference type="SUPFAM" id="SSF52518">
    <property type="entry name" value="Thiamin diphosphate-binding fold (THDP-binding)"/>
    <property type="match status" value="1"/>
</dbReference>
<accession>A0AB39XW55</accession>
<proteinExistence type="predicted"/>
<dbReference type="PANTHER" id="PTHR42981:SF2">
    <property type="entry name" value="PYRUVATE DEHYDROGENASE [UBIQUINONE]"/>
    <property type="match status" value="1"/>
</dbReference>
<dbReference type="AlphaFoldDB" id="A0AB39XW55"/>
<dbReference type="RefSeq" id="WP_369726817.1">
    <property type="nucleotide sequence ID" value="NZ_CP165734.1"/>
</dbReference>
<organism evidence="1">
    <name type="scientific">Bradyrhizobium sp. LLZ17</name>
    <dbReference type="NCBI Taxonomy" id="3239388"/>
    <lineage>
        <taxon>Bacteria</taxon>
        <taxon>Pseudomonadati</taxon>
        <taxon>Pseudomonadota</taxon>
        <taxon>Alphaproteobacteria</taxon>
        <taxon>Hyphomicrobiales</taxon>
        <taxon>Nitrobacteraceae</taxon>
        <taxon>Bradyrhizobium</taxon>
    </lineage>
</organism>
<protein>
    <recommendedName>
        <fullName evidence="2">Thiamine pyrophosphate enzyme N-terminal TPP-binding domain-containing protein</fullName>
    </recommendedName>
</protein>
<evidence type="ECO:0000313" key="1">
    <source>
        <dbReference type="EMBL" id="XDV61479.1"/>
    </source>
</evidence>
<dbReference type="EMBL" id="CP165734">
    <property type="protein sequence ID" value="XDV61479.1"/>
    <property type="molecule type" value="Genomic_DNA"/>
</dbReference>